<proteinExistence type="predicted"/>
<accession>A0A317CNL5</accession>
<dbReference type="OrthoDB" id="5625902at2"/>
<dbReference type="Gene3D" id="3.30.70.1070">
    <property type="entry name" value="Sporulation related repeat"/>
    <property type="match status" value="1"/>
</dbReference>
<protein>
    <recommendedName>
        <fullName evidence="2">SPOR domain-containing protein</fullName>
    </recommendedName>
</protein>
<dbReference type="Proteomes" id="UP000245539">
    <property type="component" value="Unassembled WGS sequence"/>
</dbReference>
<name>A0A317CNL5_9GAMM</name>
<feature type="domain" description="SPOR" evidence="2">
    <location>
        <begin position="63"/>
        <end position="146"/>
    </location>
</feature>
<dbReference type="AlphaFoldDB" id="A0A317CNL5"/>
<evidence type="ECO:0000256" key="1">
    <source>
        <dbReference type="SAM" id="Phobius"/>
    </source>
</evidence>
<dbReference type="Pfam" id="PF05036">
    <property type="entry name" value="SPOR"/>
    <property type="match status" value="1"/>
</dbReference>
<dbReference type="RefSeq" id="WP_109836171.1">
    <property type="nucleotide sequence ID" value="NZ_QGKM01000005.1"/>
</dbReference>
<keyword evidence="1" id="KW-1133">Transmembrane helix</keyword>
<keyword evidence="1" id="KW-0812">Transmembrane</keyword>
<evidence type="ECO:0000313" key="3">
    <source>
        <dbReference type="EMBL" id="PWR00115.1"/>
    </source>
</evidence>
<gene>
    <name evidence="3" type="ORF">DKW60_02965</name>
</gene>
<dbReference type="EMBL" id="QGKM01000005">
    <property type="protein sequence ID" value="PWR00115.1"/>
    <property type="molecule type" value="Genomic_DNA"/>
</dbReference>
<reference evidence="3 4" key="1">
    <citation type="submission" date="2018-05" db="EMBL/GenBank/DDBJ databases">
        <title>Leucothrix arctica sp. nov., isolated from Arctic seawater.</title>
        <authorList>
            <person name="Choi A."/>
            <person name="Baek K."/>
        </authorList>
    </citation>
    <scope>NUCLEOTIDE SEQUENCE [LARGE SCALE GENOMIC DNA]</scope>
    <source>
        <strain evidence="3 4">JCM 18388</strain>
    </source>
</reference>
<feature type="transmembrane region" description="Helical" evidence="1">
    <location>
        <begin position="21"/>
        <end position="39"/>
    </location>
</feature>
<dbReference type="InterPro" id="IPR007730">
    <property type="entry name" value="SPOR-like_dom"/>
</dbReference>
<dbReference type="SUPFAM" id="SSF110997">
    <property type="entry name" value="Sporulation related repeat"/>
    <property type="match status" value="1"/>
</dbReference>
<keyword evidence="4" id="KW-1185">Reference proteome</keyword>
<dbReference type="InterPro" id="IPR036680">
    <property type="entry name" value="SPOR-like_sf"/>
</dbReference>
<dbReference type="PROSITE" id="PS51724">
    <property type="entry name" value="SPOR"/>
    <property type="match status" value="1"/>
</dbReference>
<keyword evidence="1" id="KW-0472">Membrane</keyword>
<organism evidence="3 4">
    <name type="scientific">Leucothrix pacifica</name>
    <dbReference type="NCBI Taxonomy" id="1247513"/>
    <lineage>
        <taxon>Bacteria</taxon>
        <taxon>Pseudomonadati</taxon>
        <taxon>Pseudomonadota</taxon>
        <taxon>Gammaproteobacteria</taxon>
        <taxon>Thiotrichales</taxon>
        <taxon>Thiotrichaceae</taxon>
        <taxon>Leucothrix</taxon>
    </lineage>
</organism>
<sequence length="148" mass="16801">MLKHSKKPSVPSRQTGIAFSKILLILVSLVLLILSLRWIHQNNYFGLNTKTITAPMQKINPFKDEFEGFGVQVVATTSLAEAKKVMNKFALDGYSSFIVETSQRGSPLYLVRLGPYSRAEAIAVNDKIKRRYKRSPYVRDSFVVYREG</sequence>
<evidence type="ECO:0000259" key="2">
    <source>
        <dbReference type="PROSITE" id="PS51724"/>
    </source>
</evidence>
<comment type="caution">
    <text evidence="3">The sequence shown here is derived from an EMBL/GenBank/DDBJ whole genome shotgun (WGS) entry which is preliminary data.</text>
</comment>
<dbReference type="GO" id="GO:0042834">
    <property type="term" value="F:peptidoglycan binding"/>
    <property type="evidence" value="ECO:0007669"/>
    <property type="project" value="InterPro"/>
</dbReference>
<evidence type="ECO:0000313" key="4">
    <source>
        <dbReference type="Proteomes" id="UP000245539"/>
    </source>
</evidence>